<keyword evidence="7" id="KW-0645">Protease</keyword>
<keyword evidence="4" id="KW-0812">Transmembrane</keyword>
<proteinExistence type="inferred from homology"/>
<reference evidence="7 8" key="1">
    <citation type="journal article" date="2005" name="Science">
        <title>Genome of the host-cell transforming parasite Theileria annulata compared with T. parva.</title>
        <authorList>
            <person name="Pain A."/>
            <person name="Renauld H."/>
            <person name="Berriman M."/>
            <person name="Murphy L."/>
            <person name="Yeats C.A."/>
            <person name="Weir W."/>
            <person name="Kerhornou A."/>
            <person name="Aslett M."/>
            <person name="Bishop R."/>
            <person name="Bouchier C."/>
            <person name="Cochet M."/>
            <person name="Coulson R.M.R."/>
            <person name="Cronin A."/>
            <person name="de Villiers E.P."/>
            <person name="Fraser A."/>
            <person name="Fosker N."/>
            <person name="Gardner M."/>
            <person name="Goble A."/>
            <person name="Griffiths-Jones S."/>
            <person name="Harris D.E."/>
            <person name="Katzer F."/>
            <person name="Larke N."/>
            <person name="Lord A."/>
            <person name="Maser P."/>
            <person name="McKellar S."/>
            <person name="Mooney P."/>
            <person name="Morton F."/>
            <person name="Nene V."/>
            <person name="O'Neil S."/>
            <person name="Price C."/>
            <person name="Quail M.A."/>
            <person name="Rabbinowitsch E."/>
            <person name="Rawlings N.D."/>
            <person name="Rutter S."/>
            <person name="Saunders D."/>
            <person name="Seeger K."/>
            <person name="Shah T."/>
            <person name="Squares R."/>
            <person name="Squares S."/>
            <person name="Tivey A."/>
            <person name="Walker A.R."/>
            <person name="Woodward J."/>
            <person name="Dobbelaere D.A.E."/>
            <person name="Langsley G."/>
            <person name="Rajandream M.A."/>
            <person name="McKeever D."/>
            <person name="Shiels B."/>
            <person name="Tait A."/>
            <person name="Barrell B.G."/>
            <person name="Hall N."/>
        </authorList>
    </citation>
    <scope>NUCLEOTIDE SEQUENCE [LARGE SCALE GENOMIC DNA]</scope>
    <source>
        <strain evidence="8">Ankara</strain>
    </source>
</reference>
<comment type="similarity">
    <text evidence="1">Belongs to the peptidase C1 family.</text>
</comment>
<accession>Q4UDG1</accession>
<protein>
    <submittedName>
        <fullName evidence="7">Cysteine protease, putative</fullName>
    </submittedName>
</protein>
<feature type="domain" description="Cathepsin propeptide inhibitor" evidence="6">
    <location>
        <begin position="180"/>
        <end position="237"/>
    </location>
</feature>
<organism evidence="7 8">
    <name type="scientific">Theileria annulata</name>
    <dbReference type="NCBI Taxonomy" id="5874"/>
    <lineage>
        <taxon>Eukaryota</taxon>
        <taxon>Sar</taxon>
        <taxon>Alveolata</taxon>
        <taxon>Apicomplexa</taxon>
        <taxon>Aconoidasida</taxon>
        <taxon>Piroplasmida</taxon>
        <taxon>Theileriidae</taxon>
        <taxon>Theileria</taxon>
    </lineage>
</organism>
<dbReference type="Pfam" id="PF00112">
    <property type="entry name" value="Peptidase_C1"/>
    <property type="match status" value="1"/>
</dbReference>
<dbReference type="InterPro" id="IPR000668">
    <property type="entry name" value="Peptidase_C1A_C"/>
</dbReference>
<dbReference type="InterPro" id="IPR038765">
    <property type="entry name" value="Papain-like_cys_pep_sf"/>
</dbReference>
<keyword evidence="4" id="KW-0472">Membrane</keyword>
<dbReference type="InParanoid" id="Q4UDG1"/>
<sequence length="487" mass="56715">MEFGYNSIFVKKYSHGNSFALENDLKNKKFKLRFNSYSVIFFCVVLLFSFLVCLLVVFSPNPEPRNFKNNEYVKPIYNAPKYHEDKYLGCVKDINNKCVNYDELKLKYLNTLEEKLKLRGIHLTEVDTFDCNSPENGTCKSNTKIQGPLSKKELEAIVMALLDKSIELDDKFETDTIIEFKSFLKRYLKTYKDLNEYKARYLNFRVNRIFIETHNSNLNKLYTMGYTTAADNSDQELGRAVNSSIKYKPTDEELYSRAALEMSGPKKYKGVLFDWREKGVILPVHDQKECGSCWAFSMADLVSAMMAINGNKLQNYSKQQLMDCIEPMYTCNEGGRPSSVISYLKNYRYCTEEEYPYKMGDYRCIQPNTCKNKINISKVHSLHDKIVEDYLEKTGPFQVSIHVSKEMSFYKEGIFDGECSQRENHSVVVVGHGYDPDLKVYYWIVKNSWGEDWGENGYMRLLNANYKQNGITSYYCKLDRRSIGFSI</sequence>
<dbReference type="AlphaFoldDB" id="Q4UDG1"/>
<dbReference type="PROSITE" id="PS00640">
    <property type="entry name" value="THIOL_PROTEASE_ASN"/>
    <property type="match status" value="1"/>
</dbReference>
<evidence type="ECO:0000259" key="6">
    <source>
        <dbReference type="SMART" id="SM00848"/>
    </source>
</evidence>
<evidence type="ECO:0000313" key="8">
    <source>
        <dbReference type="Proteomes" id="UP000001950"/>
    </source>
</evidence>
<keyword evidence="3" id="KW-0325">Glycoprotein</keyword>
<evidence type="ECO:0000256" key="3">
    <source>
        <dbReference type="ARBA" id="ARBA00023180"/>
    </source>
</evidence>
<dbReference type="OrthoDB" id="190265at2759"/>
<keyword evidence="2" id="KW-0865">Zymogen</keyword>
<dbReference type="Gene3D" id="3.90.70.10">
    <property type="entry name" value="Cysteine proteinases"/>
    <property type="match status" value="1"/>
</dbReference>
<dbReference type="InterPro" id="IPR013201">
    <property type="entry name" value="Prot_inhib_I29"/>
</dbReference>
<dbReference type="KEGG" id="tan:TA15660"/>
<dbReference type="GO" id="GO:0008234">
    <property type="term" value="F:cysteine-type peptidase activity"/>
    <property type="evidence" value="ECO:0007669"/>
    <property type="project" value="InterPro"/>
</dbReference>
<dbReference type="Pfam" id="PF08246">
    <property type="entry name" value="Inhibitor_I29"/>
    <property type="match status" value="1"/>
</dbReference>
<dbReference type="STRING" id="5874.Q4UDG1"/>
<dbReference type="GO" id="GO:0006508">
    <property type="term" value="P:proteolysis"/>
    <property type="evidence" value="ECO:0007669"/>
    <property type="project" value="UniProtKB-KW"/>
</dbReference>
<feature type="transmembrane region" description="Helical" evidence="4">
    <location>
        <begin position="36"/>
        <end position="58"/>
    </location>
</feature>
<dbReference type="GeneID" id="3862110"/>
<evidence type="ECO:0000313" key="7">
    <source>
        <dbReference type="EMBL" id="CAI74878.1"/>
    </source>
</evidence>
<dbReference type="VEuPathDB" id="PiroplasmaDB:TA15660"/>
<dbReference type="SMART" id="SM00645">
    <property type="entry name" value="Pept_C1"/>
    <property type="match status" value="1"/>
</dbReference>
<dbReference type="PANTHER" id="PTHR12411">
    <property type="entry name" value="CYSTEINE PROTEASE FAMILY C1-RELATED"/>
    <property type="match status" value="1"/>
</dbReference>
<dbReference type="InterPro" id="IPR013128">
    <property type="entry name" value="Peptidase_C1A"/>
</dbReference>
<gene>
    <name evidence="7" type="ORF">TA15660</name>
</gene>
<dbReference type="OMA" id="RIFIETH"/>
<dbReference type="eggNOG" id="KOG1543">
    <property type="taxonomic scope" value="Eukaryota"/>
</dbReference>
<dbReference type="SUPFAM" id="SSF54001">
    <property type="entry name" value="Cysteine proteinases"/>
    <property type="match status" value="1"/>
</dbReference>
<dbReference type="InterPro" id="IPR025661">
    <property type="entry name" value="Pept_asp_AS"/>
</dbReference>
<evidence type="ECO:0000256" key="1">
    <source>
        <dbReference type="ARBA" id="ARBA00008455"/>
    </source>
</evidence>
<keyword evidence="4" id="KW-1133">Transmembrane helix</keyword>
<evidence type="ECO:0000256" key="2">
    <source>
        <dbReference type="ARBA" id="ARBA00023145"/>
    </source>
</evidence>
<dbReference type="InterPro" id="IPR039417">
    <property type="entry name" value="Peptidase_C1A_papain-like"/>
</dbReference>
<dbReference type="PRINTS" id="PR00705">
    <property type="entry name" value="PAPAIN"/>
</dbReference>
<evidence type="ECO:0000259" key="5">
    <source>
        <dbReference type="SMART" id="SM00645"/>
    </source>
</evidence>
<keyword evidence="8" id="KW-1185">Reference proteome</keyword>
<dbReference type="SMART" id="SM00848">
    <property type="entry name" value="Inhibitor_I29"/>
    <property type="match status" value="1"/>
</dbReference>
<dbReference type="Proteomes" id="UP000001950">
    <property type="component" value="Chromosome 2"/>
</dbReference>
<evidence type="ECO:0000256" key="4">
    <source>
        <dbReference type="SAM" id="Phobius"/>
    </source>
</evidence>
<name>Q4UDG1_THEAN</name>
<dbReference type="RefSeq" id="XP_952610.1">
    <property type="nucleotide sequence ID" value="XM_947517.1"/>
</dbReference>
<dbReference type="EMBL" id="CR940348">
    <property type="protein sequence ID" value="CAI74878.1"/>
    <property type="molecule type" value="Genomic_DNA"/>
</dbReference>
<feature type="domain" description="Peptidase C1A papain C-terminal" evidence="5">
    <location>
        <begin position="269"/>
        <end position="477"/>
    </location>
</feature>
<keyword evidence="7" id="KW-0378">Hydrolase</keyword>
<dbReference type="CDD" id="cd02248">
    <property type="entry name" value="Peptidase_C1A"/>
    <property type="match status" value="1"/>
</dbReference>